<dbReference type="GeneID" id="117563858"/>
<accession>A0A9C6T0L5</accession>
<keyword evidence="13" id="KW-1185">Reference proteome</keyword>
<dbReference type="SMART" id="SM00020">
    <property type="entry name" value="Tryp_SPc"/>
    <property type="match status" value="1"/>
</dbReference>
<sequence>MFSTLLALLSVATFSCALHLPVDPELLLKKGPINNRIVGGEDTPIETIPWQVLLLKLGRPYCGGVVYSKNIIITAAHCVCDNYANILDPKIFDVRVGSSTSNNGGSVIKVAKTIVHDRFTLYPIIEYDIALILLSSPLEMGPTVKAIPLADSIPNDGASAIVSGWGYTETGESPLHLKSVYVNIVNREECARAYNIESSKATICAASPWKGFCNADSGGPLTYNGKLVGIVSFGPTKPCGHPNVPGVYADVVELRKWIEEEAKKLSST</sequence>
<name>A0A9C6T0L5_DROAB</name>
<dbReference type="Gene3D" id="2.40.10.10">
    <property type="entry name" value="Trypsin-like serine proteases"/>
    <property type="match status" value="1"/>
</dbReference>
<evidence type="ECO:0000256" key="3">
    <source>
        <dbReference type="ARBA" id="ARBA00022670"/>
    </source>
</evidence>
<evidence type="ECO:0000256" key="7">
    <source>
        <dbReference type="ARBA" id="ARBA00023145"/>
    </source>
</evidence>
<comment type="subcellular location">
    <subcellularLocation>
        <location evidence="1">Secreted</location>
        <location evidence="1">Extracellular space</location>
    </subcellularLocation>
</comment>
<evidence type="ECO:0000256" key="2">
    <source>
        <dbReference type="ARBA" id="ARBA00007664"/>
    </source>
</evidence>
<evidence type="ECO:0000256" key="6">
    <source>
        <dbReference type="ARBA" id="ARBA00022825"/>
    </source>
</evidence>
<evidence type="ECO:0000256" key="9">
    <source>
        <dbReference type="ARBA" id="ARBA00036320"/>
    </source>
</evidence>
<evidence type="ECO:0000256" key="4">
    <source>
        <dbReference type="ARBA" id="ARBA00022729"/>
    </source>
</evidence>
<dbReference type="Proteomes" id="UP000515160">
    <property type="component" value="Chromosome 2L"/>
</dbReference>
<reference evidence="14" key="1">
    <citation type="submission" date="2025-08" db="UniProtKB">
        <authorList>
            <consortium name="RefSeq"/>
        </authorList>
    </citation>
    <scope>IDENTIFICATION</scope>
    <source>
        <strain evidence="14">15112-1751.03</strain>
        <tissue evidence="14">Whole Adult</tissue>
    </source>
</reference>
<dbReference type="GO" id="GO:0004252">
    <property type="term" value="F:serine-type endopeptidase activity"/>
    <property type="evidence" value="ECO:0007669"/>
    <property type="project" value="UniProtKB-EC"/>
</dbReference>
<comment type="similarity">
    <text evidence="2">Belongs to the peptidase S1 family.</text>
</comment>
<protein>
    <recommendedName>
        <fullName evidence="10">trypsin</fullName>
        <ecNumber evidence="10">3.4.21.4</ecNumber>
    </recommendedName>
</protein>
<evidence type="ECO:0000259" key="12">
    <source>
        <dbReference type="PROSITE" id="PS50240"/>
    </source>
</evidence>
<dbReference type="AlphaFoldDB" id="A0A9C6T0L5"/>
<dbReference type="PANTHER" id="PTHR24276">
    <property type="entry name" value="POLYSERASE-RELATED"/>
    <property type="match status" value="1"/>
</dbReference>
<dbReference type="PROSITE" id="PS50240">
    <property type="entry name" value="TRYPSIN_DOM"/>
    <property type="match status" value="1"/>
</dbReference>
<dbReference type="InterPro" id="IPR018114">
    <property type="entry name" value="TRYPSIN_HIS"/>
</dbReference>
<feature type="domain" description="Peptidase S1" evidence="12">
    <location>
        <begin position="37"/>
        <end position="263"/>
    </location>
</feature>
<dbReference type="Pfam" id="PF00089">
    <property type="entry name" value="Trypsin"/>
    <property type="match status" value="1"/>
</dbReference>
<feature type="chain" id="PRO_5038745280" description="trypsin" evidence="11">
    <location>
        <begin position="18"/>
        <end position="268"/>
    </location>
</feature>
<evidence type="ECO:0000256" key="11">
    <source>
        <dbReference type="SAM" id="SignalP"/>
    </source>
</evidence>
<evidence type="ECO:0000256" key="5">
    <source>
        <dbReference type="ARBA" id="ARBA00022801"/>
    </source>
</evidence>
<organism evidence="13 14">
    <name type="scientific">Drosophila albomicans</name>
    <name type="common">Fruit fly</name>
    <dbReference type="NCBI Taxonomy" id="7291"/>
    <lineage>
        <taxon>Eukaryota</taxon>
        <taxon>Metazoa</taxon>
        <taxon>Ecdysozoa</taxon>
        <taxon>Arthropoda</taxon>
        <taxon>Hexapoda</taxon>
        <taxon>Insecta</taxon>
        <taxon>Pterygota</taxon>
        <taxon>Neoptera</taxon>
        <taxon>Endopterygota</taxon>
        <taxon>Diptera</taxon>
        <taxon>Brachycera</taxon>
        <taxon>Muscomorpha</taxon>
        <taxon>Ephydroidea</taxon>
        <taxon>Drosophilidae</taxon>
        <taxon>Drosophila</taxon>
    </lineage>
</organism>
<evidence type="ECO:0000256" key="1">
    <source>
        <dbReference type="ARBA" id="ARBA00004239"/>
    </source>
</evidence>
<gene>
    <name evidence="14" type="primary">LOC117563858</name>
</gene>
<keyword evidence="8" id="KW-1015">Disulfide bond</keyword>
<dbReference type="InterPro" id="IPR009003">
    <property type="entry name" value="Peptidase_S1_PA"/>
</dbReference>
<evidence type="ECO:0000256" key="10">
    <source>
        <dbReference type="ARBA" id="ARBA00038868"/>
    </source>
</evidence>
<keyword evidence="3" id="KW-0645">Protease</keyword>
<keyword evidence="6" id="KW-0720">Serine protease</keyword>
<dbReference type="InterPro" id="IPR001314">
    <property type="entry name" value="Peptidase_S1A"/>
</dbReference>
<evidence type="ECO:0000313" key="14">
    <source>
        <dbReference type="RefSeq" id="XP_051859266.1"/>
    </source>
</evidence>
<keyword evidence="5" id="KW-0378">Hydrolase</keyword>
<proteinExistence type="inferred from homology"/>
<feature type="signal peptide" evidence="11">
    <location>
        <begin position="1"/>
        <end position="17"/>
    </location>
</feature>
<dbReference type="EC" id="3.4.21.4" evidence="10"/>
<comment type="catalytic activity">
    <reaction evidence="9">
        <text>Preferential cleavage: Arg-|-Xaa, Lys-|-Xaa.</text>
        <dbReference type="EC" id="3.4.21.4"/>
    </reaction>
</comment>
<dbReference type="GO" id="GO:0006508">
    <property type="term" value="P:proteolysis"/>
    <property type="evidence" value="ECO:0007669"/>
    <property type="project" value="UniProtKB-KW"/>
</dbReference>
<dbReference type="InterPro" id="IPR043504">
    <property type="entry name" value="Peptidase_S1_PA_chymotrypsin"/>
</dbReference>
<keyword evidence="7" id="KW-0865">Zymogen</keyword>
<evidence type="ECO:0000256" key="8">
    <source>
        <dbReference type="ARBA" id="ARBA00023157"/>
    </source>
</evidence>
<dbReference type="PANTHER" id="PTHR24276:SF91">
    <property type="entry name" value="AT26814P-RELATED"/>
    <property type="match status" value="1"/>
</dbReference>
<dbReference type="OrthoDB" id="10059102at2759"/>
<dbReference type="PROSITE" id="PS00134">
    <property type="entry name" value="TRYPSIN_HIS"/>
    <property type="match status" value="1"/>
</dbReference>
<dbReference type="CDD" id="cd00190">
    <property type="entry name" value="Tryp_SPc"/>
    <property type="match status" value="1"/>
</dbReference>
<dbReference type="InterPro" id="IPR001254">
    <property type="entry name" value="Trypsin_dom"/>
</dbReference>
<dbReference type="InterPro" id="IPR050430">
    <property type="entry name" value="Peptidase_S1"/>
</dbReference>
<dbReference type="SUPFAM" id="SSF50494">
    <property type="entry name" value="Trypsin-like serine proteases"/>
    <property type="match status" value="1"/>
</dbReference>
<dbReference type="PRINTS" id="PR00722">
    <property type="entry name" value="CHYMOTRYPSIN"/>
</dbReference>
<evidence type="ECO:0000313" key="13">
    <source>
        <dbReference type="Proteomes" id="UP000515160"/>
    </source>
</evidence>
<dbReference type="GO" id="GO:0005576">
    <property type="term" value="C:extracellular region"/>
    <property type="evidence" value="ECO:0007669"/>
    <property type="project" value="UniProtKB-SubCell"/>
</dbReference>
<dbReference type="FunFam" id="2.40.10.10:FF:000036">
    <property type="entry name" value="Trypsin beta"/>
    <property type="match status" value="1"/>
</dbReference>
<dbReference type="RefSeq" id="XP_051859266.1">
    <property type="nucleotide sequence ID" value="XM_052003306.1"/>
</dbReference>
<keyword evidence="4 11" id="KW-0732">Signal</keyword>